<dbReference type="PANTHER" id="PTHR48050:SF13">
    <property type="entry name" value="STEROL 3-BETA-GLUCOSYLTRANSFERASE UGT80A2"/>
    <property type="match status" value="1"/>
</dbReference>
<feature type="domain" description="Erythromycin biosynthesis protein CIII-like C-terminal" evidence="1">
    <location>
        <begin position="279"/>
        <end position="419"/>
    </location>
</feature>
<evidence type="ECO:0000313" key="2">
    <source>
        <dbReference type="EMBL" id="MFC5453699.1"/>
    </source>
</evidence>
<sequence length="429" mass="46078">MSTEPKNILFTTWEGGGNVPPVITLARKLRARGHRVRLMSDEASREDAAAAGITFHAWQTAPNRADKTPASCPLRDWEAASPQEGIGLALSKILFGPSLDYARDLAAALDHEPADLVVTSDMLPGILAACESREQPVAILSANLCLYPLEGMPTFGPGLPPPRTAEEEALHAQIRQGTLAMLDAHLGALNDTRVALGLMPIETVLEQLEVATRYLIASSRSFDFPVEELPQQIRYIGPQLDEPAWAKPWRSPWPENDPRPLIAACFSTTYQAHEGVLQKVIDAAAELPVRVLVTLGQVAPESVRPAENTVVVASAPHNAVMQQAAVVVTHGGHGTVMRALSHHRPMLVIPHGRDQDENAVRVVEHGAGLRMSASSSIEEIRSALSRLITEPAFTEAARRLGTAIAVEAESVDAIAELEALAEQAACCAC</sequence>
<gene>
    <name evidence="2" type="ORF">ACFQDI_02425</name>
</gene>
<dbReference type="Pfam" id="PF06722">
    <property type="entry name" value="EryCIII-like_C"/>
    <property type="match status" value="1"/>
</dbReference>
<dbReference type="Proteomes" id="UP001596052">
    <property type="component" value="Unassembled WGS sequence"/>
</dbReference>
<protein>
    <submittedName>
        <fullName evidence="2">Glycosyltransferase</fullName>
    </submittedName>
</protein>
<name>A0ABW0KJP5_9BACT</name>
<dbReference type="CDD" id="cd03784">
    <property type="entry name" value="GT1_Gtf-like"/>
    <property type="match status" value="1"/>
</dbReference>
<dbReference type="InterPro" id="IPR002213">
    <property type="entry name" value="UDP_glucos_trans"/>
</dbReference>
<organism evidence="2 3">
    <name type="scientific">Prosthecobacter fluviatilis</name>
    <dbReference type="NCBI Taxonomy" id="445931"/>
    <lineage>
        <taxon>Bacteria</taxon>
        <taxon>Pseudomonadati</taxon>
        <taxon>Verrucomicrobiota</taxon>
        <taxon>Verrucomicrobiia</taxon>
        <taxon>Verrucomicrobiales</taxon>
        <taxon>Verrucomicrobiaceae</taxon>
        <taxon>Prosthecobacter</taxon>
    </lineage>
</organism>
<dbReference type="Gene3D" id="3.40.50.2000">
    <property type="entry name" value="Glycogen Phosphorylase B"/>
    <property type="match status" value="2"/>
</dbReference>
<comment type="caution">
    <text evidence="2">The sequence shown here is derived from an EMBL/GenBank/DDBJ whole genome shotgun (WGS) entry which is preliminary data.</text>
</comment>
<dbReference type="InterPro" id="IPR050426">
    <property type="entry name" value="Glycosyltransferase_28"/>
</dbReference>
<reference evidence="3" key="1">
    <citation type="journal article" date="2019" name="Int. J. Syst. Evol. Microbiol.">
        <title>The Global Catalogue of Microorganisms (GCM) 10K type strain sequencing project: providing services to taxonomists for standard genome sequencing and annotation.</title>
        <authorList>
            <consortium name="The Broad Institute Genomics Platform"/>
            <consortium name="The Broad Institute Genome Sequencing Center for Infectious Disease"/>
            <person name="Wu L."/>
            <person name="Ma J."/>
        </authorList>
    </citation>
    <scope>NUCLEOTIDE SEQUENCE [LARGE SCALE GENOMIC DNA]</scope>
    <source>
        <strain evidence="3">CGMCC 4.1469</strain>
    </source>
</reference>
<proteinExistence type="predicted"/>
<keyword evidence="3" id="KW-1185">Reference proteome</keyword>
<accession>A0ABW0KJP5</accession>
<dbReference type="PANTHER" id="PTHR48050">
    <property type="entry name" value="STEROL 3-BETA-GLUCOSYLTRANSFERASE"/>
    <property type="match status" value="1"/>
</dbReference>
<evidence type="ECO:0000313" key="3">
    <source>
        <dbReference type="Proteomes" id="UP001596052"/>
    </source>
</evidence>
<dbReference type="EMBL" id="JBHSMQ010000001">
    <property type="protein sequence ID" value="MFC5453699.1"/>
    <property type="molecule type" value="Genomic_DNA"/>
</dbReference>
<dbReference type="InterPro" id="IPR010610">
    <property type="entry name" value="EryCIII-like_C"/>
</dbReference>
<dbReference type="SUPFAM" id="SSF53756">
    <property type="entry name" value="UDP-Glycosyltransferase/glycogen phosphorylase"/>
    <property type="match status" value="1"/>
</dbReference>
<dbReference type="RefSeq" id="WP_377163026.1">
    <property type="nucleotide sequence ID" value="NZ_JBHSMQ010000001.1"/>
</dbReference>
<evidence type="ECO:0000259" key="1">
    <source>
        <dbReference type="Pfam" id="PF06722"/>
    </source>
</evidence>